<dbReference type="PANTHER" id="PTHR34595:SF2">
    <property type="entry name" value="BLR2978 PROTEIN"/>
    <property type="match status" value="1"/>
</dbReference>
<reference evidence="4 5" key="1">
    <citation type="submission" date="2019-06" db="EMBL/GenBank/DDBJ databases">
        <title>Sequencing the genomes of 1000 actinobacteria strains.</title>
        <authorList>
            <person name="Klenk H.-P."/>
        </authorList>
    </citation>
    <scope>NUCLEOTIDE SEQUENCE [LARGE SCALE GENOMIC DNA]</scope>
    <source>
        <strain evidence="4 5">DSM 20427</strain>
    </source>
</reference>
<feature type="domain" description="Circularly permuted ATP-grasp type 2" evidence="3">
    <location>
        <begin position="90"/>
        <end position="486"/>
    </location>
</feature>
<feature type="region of interest" description="Disordered" evidence="1">
    <location>
        <begin position="508"/>
        <end position="528"/>
    </location>
</feature>
<dbReference type="Proteomes" id="UP000319804">
    <property type="component" value="Unassembled WGS sequence"/>
</dbReference>
<dbReference type="Gene3D" id="3.40.50.11290">
    <property type="match status" value="1"/>
</dbReference>
<evidence type="ECO:0000259" key="2">
    <source>
        <dbReference type="Pfam" id="PF04168"/>
    </source>
</evidence>
<keyword evidence="5" id="KW-1185">Reference proteome</keyword>
<feature type="region of interest" description="Disordered" evidence="1">
    <location>
        <begin position="431"/>
        <end position="458"/>
    </location>
</feature>
<dbReference type="Pfam" id="PF14403">
    <property type="entry name" value="CP_ATPgrasp_2"/>
    <property type="match status" value="1"/>
</dbReference>
<sequence length="869" mass="93428">MSVLRDYAATVSQPTLPLAGAGEPARYDEVVETDGSFRPGWKALAAHALALSADDLHRVDGEIVRFLADDGVSYARPDAGAQPWQLDPVPLVLDAAAWAPLEVALAQRAELLNAILVDLYGERRLLREGIVPAAVVVGHSGYLRPLARRSAVDPQPLLLSAVDLGRDADGEWHALADRVQAPSGLGFAAENRRVISQVMPDLFQESSLHHLDPYFAALRAALLSSTLGSVDDARVVILSPGTLSETAFDQAFLANALGLPLVQGSDLVVRDGFVWMKPAGWPARRPTDRIDVIIRRVDAAWCDPLELRGDSRLGVAGLTEAVRRGRVRLVNGLGAGVLENPALMPYLAAACEALLGEQLRLPSVPTWWCGDEASRELVLARLDAGDPTLIVRTIDEPRKVLEHLSPAELAARIRATPHRYVGQDHLPLSQTPVWSPARLGQGAGRGAGESATPRTGRAAAQPVTLRAFALRYGSTYRPLVGGLATVRENADALPRTKDVWVLKASEADPDQNLGETSPLPAGSSARTIPPLAPRAHADMFWTGRYAERTEDLLRLLLAVQAELDQPGAYTAGALAEPPRVLLDALARLAGMRSLDPEAELRSLLLDAARPGSAAHSIARLREAMEGVRDQLSGDTWRVFANIDRATRALRSSAHPHRTAESGGRMLAAMLSLYGVTANMIRDTGWHMIEAGRYLERGLQLCELLTAGLAERHDARTTRDVLEAVLLASESVVTYRRRYRGSVRAADVLDLLLLDGSNPRSLTFALAELRTHLAAMPASTGSSRAERLLDHLDTEVAALDVTALAAVSAASGAASVGGTARREALVDYLAHVTEQLERLSDAVRHLHFESGPPAVPLSELSLIEVMEARA</sequence>
<gene>
    <name evidence="4" type="ORF">FHX68_2166</name>
</gene>
<organism evidence="4 5">
    <name type="scientific">Microbacterium lacticum</name>
    <dbReference type="NCBI Taxonomy" id="33885"/>
    <lineage>
        <taxon>Bacteria</taxon>
        <taxon>Bacillati</taxon>
        <taxon>Actinomycetota</taxon>
        <taxon>Actinomycetes</taxon>
        <taxon>Micrococcales</taxon>
        <taxon>Microbacteriaceae</taxon>
        <taxon>Microbacterium</taxon>
    </lineage>
</organism>
<dbReference type="InterPro" id="IPR025841">
    <property type="entry name" value="CP_ATPgrasp_2"/>
</dbReference>
<dbReference type="InterPro" id="IPR007296">
    <property type="entry name" value="DUF403"/>
</dbReference>
<proteinExistence type="predicted"/>
<dbReference type="RefSeq" id="WP_141381351.1">
    <property type="nucleotide sequence ID" value="NZ_BJNA01000066.1"/>
</dbReference>
<dbReference type="SUPFAM" id="SSF56059">
    <property type="entry name" value="Glutathione synthetase ATP-binding domain-like"/>
    <property type="match status" value="1"/>
</dbReference>
<dbReference type="AlphaFoldDB" id="A0A543KSU6"/>
<evidence type="ECO:0000256" key="1">
    <source>
        <dbReference type="SAM" id="MobiDB-lite"/>
    </source>
</evidence>
<dbReference type="EMBL" id="VFPS01000003">
    <property type="protein sequence ID" value="TQM98136.1"/>
    <property type="molecule type" value="Genomic_DNA"/>
</dbReference>
<name>A0A543KSU6_9MICO</name>
<evidence type="ECO:0000259" key="3">
    <source>
        <dbReference type="Pfam" id="PF14403"/>
    </source>
</evidence>
<dbReference type="Pfam" id="PF04168">
    <property type="entry name" value="Alpha-E"/>
    <property type="match status" value="1"/>
</dbReference>
<protein>
    <submittedName>
        <fullName evidence="4">Putative circularly permuted ATP-grasp superfamily protein</fullName>
    </submittedName>
</protein>
<dbReference type="OrthoDB" id="9803842at2"/>
<dbReference type="InterPro" id="IPR051680">
    <property type="entry name" value="ATP-dep_Glu-Cys_Ligase-2"/>
</dbReference>
<dbReference type="PANTHER" id="PTHR34595">
    <property type="entry name" value="BLR5612 PROTEIN"/>
    <property type="match status" value="1"/>
</dbReference>
<comment type="caution">
    <text evidence="4">The sequence shown here is derived from an EMBL/GenBank/DDBJ whole genome shotgun (WGS) entry which is preliminary data.</text>
</comment>
<evidence type="ECO:0000313" key="4">
    <source>
        <dbReference type="EMBL" id="TQM98136.1"/>
    </source>
</evidence>
<evidence type="ECO:0000313" key="5">
    <source>
        <dbReference type="Proteomes" id="UP000319804"/>
    </source>
</evidence>
<feature type="domain" description="DUF403" evidence="2">
    <location>
        <begin position="533"/>
        <end position="847"/>
    </location>
</feature>
<accession>A0A543KSU6</accession>